<keyword evidence="8" id="KW-0539">Nucleus</keyword>
<dbReference type="FunFam" id="3.30.160.60:FF:001249">
    <property type="entry name" value="CTCF"/>
    <property type="match status" value="1"/>
</dbReference>
<dbReference type="PaxDb" id="121845-A0A1S3CYA4"/>
<evidence type="ECO:0000256" key="4">
    <source>
        <dbReference type="ARBA" id="ARBA00022771"/>
    </source>
</evidence>
<dbReference type="Gene3D" id="3.30.160.60">
    <property type="entry name" value="Classic Zinc Finger"/>
    <property type="match status" value="2"/>
</dbReference>
<dbReference type="AlphaFoldDB" id="A0A1S3CYA4"/>
<evidence type="ECO:0000256" key="6">
    <source>
        <dbReference type="ARBA" id="ARBA00023015"/>
    </source>
</evidence>
<dbReference type="SUPFAM" id="SSF57667">
    <property type="entry name" value="beta-beta-alpha zinc fingers"/>
    <property type="match status" value="1"/>
</dbReference>
<sequence length="132" mass="15459">MCQFPVVDFTCYLIPIELHYFICVKGYLGFSGSVFTGIFCVHCNSNISSNLRDILEHCRLCSFMQRTDVLKHKYVCYACSYATYYNGNMKNHIRIHLGDRPFICKLCNYTATRKTHLNVHMRNHEKKLNGIF</sequence>
<keyword evidence="11" id="KW-1185">Reference proteome</keyword>
<evidence type="ECO:0000256" key="8">
    <source>
        <dbReference type="ARBA" id="ARBA00023242"/>
    </source>
</evidence>
<dbReference type="RefSeq" id="XP_008470330.1">
    <property type="nucleotide sequence ID" value="XM_008472108.3"/>
</dbReference>
<evidence type="ECO:0000256" key="1">
    <source>
        <dbReference type="ARBA" id="ARBA00004123"/>
    </source>
</evidence>
<feature type="domain" description="C2H2-type" evidence="10">
    <location>
        <begin position="74"/>
        <end position="101"/>
    </location>
</feature>
<keyword evidence="5" id="KW-0862">Zinc</keyword>
<evidence type="ECO:0000256" key="9">
    <source>
        <dbReference type="PROSITE-ProRule" id="PRU00042"/>
    </source>
</evidence>
<dbReference type="PROSITE" id="PS50157">
    <property type="entry name" value="ZINC_FINGER_C2H2_2"/>
    <property type="match status" value="2"/>
</dbReference>
<dbReference type="Proteomes" id="UP000079169">
    <property type="component" value="Unplaced"/>
</dbReference>
<dbReference type="GO" id="GO:0005634">
    <property type="term" value="C:nucleus"/>
    <property type="evidence" value="ECO:0007669"/>
    <property type="project" value="UniProtKB-SubCell"/>
</dbReference>
<dbReference type="PANTHER" id="PTHR24394:SF48">
    <property type="entry name" value="ZINC FINGER PROTEIN 771"/>
    <property type="match status" value="1"/>
</dbReference>
<evidence type="ECO:0000256" key="3">
    <source>
        <dbReference type="ARBA" id="ARBA00022737"/>
    </source>
</evidence>
<dbReference type="InterPro" id="IPR013087">
    <property type="entry name" value="Znf_C2H2_type"/>
</dbReference>
<dbReference type="GeneID" id="103507615"/>
<keyword evidence="4 9" id="KW-0863">Zinc-finger</keyword>
<accession>A0A1S3CYA4</accession>
<dbReference type="InterPro" id="IPR036236">
    <property type="entry name" value="Znf_C2H2_sf"/>
</dbReference>
<evidence type="ECO:0000259" key="10">
    <source>
        <dbReference type="PROSITE" id="PS50157"/>
    </source>
</evidence>
<dbReference type="PANTHER" id="PTHR24394">
    <property type="entry name" value="ZINC FINGER PROTEIN"/>
    <property type="match status" value="1"/>
</dbReference>
<organism evidence="11 12">
    <name type="scientific">Diaphorina citri</name>
    <name type="common">Asian citrus psyllid</name>
    <dbReference type="NCBI Taxonomy" id="121845"/>
    <lineage>
        <taxon>Eukaryota</taxon>
        <taxon>Metazoa</taxon>
        <taxon>Ecdysozoa</taxon>
        <taxon>Arthropoda</taxon>
        <taxon>Hexapoda</taxon>
        <taxon>Insecta</taxon>
        <taxon>Pterygota</taxon>
        <taxon>Neoptera</taxon>
        <taxon>Paraneoptera</taxon>
        <taxon>Hemiptera</taxon>
        <taxon>Sternorrhyncha</taxon>
        <taxon>Psylloidea</taxon>
        <taxon>Psyllidae</taxon>
        <taxon>Diaphorininae</taxon>
        <taxon>Diaphorina</taxon>
    </lineage>
</organism>
<dbReference type="GO" id="GO:0008270">
    <property type="term" value="F:zinc ion binding"/>
    <property type="evidence" value="ECO:0007669"/>
    <property type="project" value="UniProtKB-KW"/>
</dbReference>
<evidence type="ECO:0000256" key="2">
    <source>
        <dbReference type="ARBA" id="ARBA00022723"/>
    </source>
</evidence>
<evidence type="ECO:0000313" key="12">
    <source>
        <dbReference type="RefSeq" id="XP_008470330.1"/>
    </source>
</evidence>
<keyword evidence="3" id="KW-0677">Repeat</keyword>
<proteinExistence type="predicted"/>
<dbReference type="KEGG" id="dci:103507615"/>
<evidence type="ECO:0000256" key="5">
    <source>
        <dbReference type="ARBA" id="ARBA00022833"/>
    </source>
</evidence>
<reference evidence="12" key="1">
    <citation type="submission" date="2025-08" db="UniProtKB">
        <authorList>
            <consortium name="RefSeq"/>
        </authorList>
    </citation>
    <scope>IDENTIFICATION</scope>
</reference>
<protein>
    <submittedName>
        <fullName evidence="12">Histone-lysine N-methyltransferase PRDM9-like</fullName>
    </submittedName>
</protein>
<dbReference type="STRING" id="121845.A0A1S3CYA4"/>
<gene>
    <name evidence="12" type="primary">LOC103507615</name>
</gene>
<dbReference type="GO" id="GO:0000981">
    <property type="term" value="F:DNA-binding transcription factor activity, RNA polymerase II-specific"/>
    <property type="evidence" value="ECO:0007669"/>
    <property type="project" value="TreeGrafter"/>
</dbReference>
<keyword evidence="2" id="KW-0479">Metal-binding</keyword>
<dbReference type="SMART" id="SM00355">
    <property type="entry name" value="ZnF_C2H2"/>
    <property type="match status" value="2"/>
</dbReference>
<evidence type="ECO:0000256" key="7">
    <source>
        <dbReference type="ARBA" id="ARBA00023163"/>
    </source>
</evidence>
<keyword evidence="7" id="KW-0804">Transcription</keyword>
<feature type="domain" description="C2H2-type" evidence="10">
    <location>
        <begin position="102"/>
        <end position="129"/>
    </location>
</feature>
<name>A0A1S3CYA4_DIACI</name>
<evidence type="ECO:0000313" key="11">
    <source>
        <dbReference type="Proteomes" id="UP000079169"/>
    </source>
</evidence>
<keyword evidence="6" id="KW-0805">Transcription regulation</keyword>
<comment type="subcellular location">
    <subcellularLocation>
        <location evidence="1">Nucleus</location>
    </subcellularLocation>
</comment>
<dbReference type="GO" id="GO:0003677">
    <property type="term" value="F:DNA binding"/>
    <property type="evidence" value="ECO:0007669"/>
    <property type="project" value="UniProtKB-KW"/>
</dbReference>